<dbReference type="PRINTS" id="PR00385">
    <property type="entry name" value="P450"/>
</dbReference>
<name>A0A9P4LQ17_9PLEO</name>
<dbReference type="AlphaFoldDB" id="A0A9P4LQ17"/>
<gene>
    <name evidence="2" type="ORF">EK21DRAFT_98628</name>
</gene>
<dbReference type="InterPro" id="IPR036396">
    <property type="entry name" value="Cyt_P450_sf"/>
</dbReference>
<dbReference type="GO" id="GO:0004497">
    <property type="term" value="F:monooxygenase activity"/>
    <property type="evidence" value="ECO:0007669"/>
    <property type="project" value="InterPro"/>
</dbReference>
<dbReference type="InterPro" id="IPR002401">
    <property type="entry name" value="Cyt_P450_E_grp-I"/>
</dbReference>
<proteinExistence type="predicted"/>
<comment type="caution">
    <text evidence="2">The sequence shown here is derived from an EMBL/GenBank/DDBJ whole genome shotgun (WGS) entry which is preliminary data.</text>
</comment>
<dbReference type="OrthoDB" id="1470350at2759"/>
<dbReference type="GO" id="GO:0016705">
    <property type="term" value="F:oxidoreductase activity, acting on paired donors, with incorporation or reduction of molecular oxygen"/>
    <property type="evidence" value="ECO:0007669"/>
    <property type="project" value="InterPro"/>
</dbReference>
<comment type="cofactor">
    <cofactor evidence="1">
        <name>heme</name>
        <dbReference type="ChEBI" id="CHEBI:30413"/>
    </cofactor>
</comment>
<organism evidence="2 3">
    <name type="scientific">Setomelanomma holmii</name>
    <dbReference type="NCBI Taxonomy" id="210430"/>
    <lineage>
        <taxon>Eukaryota</taxon>
        <taxon>Fungi</taxon>
        <taxon>Dikarya</taxon>
        <taxon>Ascomycota</taxon>
        <taxon>Pezizomycotina</taxon>
        <taxon>Dothideomycetes</taxon>
        <taxon>Pleosporomycetidae</taxon>
        <taxon>Pleosporales</taxon>
        <taxon>Pleosporineae</taxon>
        <taxon>Phaeosphaeriaceae</taxon>
        <taxon>Setomelanomma</taxon>
    </lineage>
</organism>
<dbReference type="InterPro" id="IPR050121">
    <property type="entry name" value="Cytochrome_P450_monoxygenase"/>
</dbReference>
<dbReference type="InterPro" id="IPR001128">
    <property type="entry name" value="Cyt_P450"/>
</dbReference>
<evidence type="ECO:0000313" key="3">
    <source>
        <dbReference type="Proteomes" id="UP000799777"/>
    </source>
</evidence>
<feature type="binding site" description="axial binding residue" evidence="1">
    <location>
        <position position="485"/>
    </location>
    <ligand>
        <name>heme</name>
        <dbReference type="ChEBI" id="CHEBI:30413"/>
    </ligand>
    <ligandPart>
        <name>Fe</name>
        <dbReference type="ChEBI" id="CHEBI:18248"/>
    </ligandPart>
</feature>
<keyword evidence="1" id="KW-0479">Metal-binding</keyword>
<reference evidence="2" key="1">
    <citation type="journal article" date="2020" name="Stud. Mycol.">
        <title>101 Dothideomycetes genomes: a test case for predicting lifestyles and emergence of pathogens.</title>
        <authorList>
            <person name="Haridas S."/>
            <person name="Albert R."/>
            <person name="Binder M."/>
            <person name="Bloem J."/>
            <person name="Labutti K."/>
            <person name="Salamov A."/>
            <person name="Andreopoulos B."/>
            <person name="Baker S."/>
            <person name="Barry K."/>
            <person name="Bills G."/>
            <person name="Bluhm B."/>
            <person name="Cannon C."/>
            <person name="Castanera R."/>
            <person name="Culley D."/>
            <person name="Daum C."/>
            <person name="Ezra D."/>
            <person name="Gonzalez J."/>
            <person name="Henrissat B."/>
            <person name="Kuo A."/>
            <person name="Liang C."/>
            <person name="Lipzen A."/>
            <person name="Lutzoni F."/>
            <person name="Magnuson J."/>
            <person name="Mondo S."/>
            <person name="Nolan M."/>
            <person name="Ohm R."/>
            <person name="Pangilinan J."/>
            <person name="Park H.-J."/>
            <person name="Ramirez L."/>
            <person name="Alfaro M."/>
            <person name="Sun H."/>
            <person name="Tritt A."/>
            <person name="Yoshinaga Y."/>
            <person name="Zwiers L.-H."/>
            <person name="Turgeon B."/>
            <person name="Goodwin S."/>
            <person name="Spatafora J."/>
            <person name="Crous P."/>
            <person name="Grigoriev I."/>
        </authorList>
    </citation>
    <scope>NUCLEOTIDE SEQUENCE</scope>
    <source>
        <strain evidence="2">CBS 110217</strain>
    </source>
</reference>
<dbReference type="PRINTS" id="PR00463">
    <property type="entry name" value="EP450I"/>
</dbReference>
<accession>A0A9P4LQ17</accession>
<dbReference type="GO" id="GO:0005506">
    <property type="term" value="F:iron ion binding"/>
    <property type="evidence" value="ECO:0007669"/>
    <property type="project" value="InterPro"/>
</dbReference>
<dbReference type="GO" id="GO:0020037">
    <property type="term" value="F:heme binding"/>
    <property type="evidence" value="ECO:0007669"/>
    <property type="project" value="InterPro"/>
</dbReference>
<keyword evidence="3" id="KW-1185">Reference proteome</keyword>
<evidence type="ECO:0000313" key="2">
    <source>
        <dbReference type="EMBL" id="KAF2032790.1"/>
    </source>
</evidence>
<dbReference type="Pfam" id="PF00067">
    <property type="entry name" value="p450"/>
    <property type="match status" value="1"/>
</dbReference>
<dbReference type="PANTHER" id="PTHR24305">
    <property type="entry name" value="CYTOCHROME P450"/>
    <property type="match status" value="1"/>
</dbReference>
<protein>
    <submittedName>
        <fullName evidence="2">Benzoate 4-monooxygenase cytochrome P450</fullName>
    </submittedName>
</protein>
<dbReference type="EMBL" id="ML978170">
    <property type="protein sequence ID" value="KAF2032790.1"/>
    <property type="molecule type" value="Genomic_DNA"/>
</dbReference>
<dbReference type="PANTHER" id="PTHR24305:SF226">
    <property type="entry name" value="CYTOCHROME P450 MONOOXYGENASE"/>
    <property type="match status" value="1"/>
</dbReference>
<evidence type="ECO:0000256" key="1">
    <source>
        <dbReference type="PIRSR" id="PIRSR602401-1"/>
    </source>
</evidence>
<keyword evidence="1" id="KW-0408">Iron</keyword>
<dbReference type="Proteomes" id="UP000799777">
    <property type="component" value="Unassembled WGS sequence"/>
</dbReference>
<sequence>MFRQRMSAAYIWSKDYICLCYRVQQPQTASRSTGEYPARMILVKAIYNLYFHPLAGQPGPFFCRISGIPSFYYACRGDRHIWSWRMFQIYGDKFRATPNLLLFRTPEAYNCVFSHGANVKKSPFYDVWRRNKHDLNTLGCTNVKLHAKRRKALALAFTDVPVKATIPYIERHVDRWNDLLPGENIDADGWSDARDLGQWVDWLMFDLFGDVCFGKQNYTKEPGENVLKNIPHHITVYLKLYNPLAKSPLRSLLLWLKPRGLDVVMEAVTPEEVKEYFHFTEDLARTRIEAERTCELEKRPAKWEDMFHFLATARNPDTGEFAISTEDLIADANLLTVAWTDTTSTTIAALFFFVTRHPRVYTKLVKEIRENFWSAEEIGSSSDLMSRCEYLRAVIWETMRLSPPGPSEVELYVLKGGTTISEERFPEGVVVDIPLCSLGRNEEVYGDSATFRPERWICHDTYNTQENVNCLKRSYHPFSKGVGACLGQKMAMKQLCLIVGRTLWRYDVRKAAGETVGEGHPKLGWRRSNRNHYQLQDVYVSLREGPIVQFKRRRVQGP</sequence>
<dbReference type="SUPFAM" id="SSF48264">
    <property type="entry name" value="Cytochrome P450"/>
    <property type="match status" value="1"/>
</dbReference>
<dbReference type="Gene3D" id="1.10.630.10">
    <property type="entry name" value="Cytochrome P450"/>
    <property type="match status" value="1"/>
</dbReference>
<keyword evidence="1" id="KW-0349">Heme</keyword>